<sequence length="354" mass="41616">MLYFLIAAIMLVFSIMLDKFRNNNLKILVYIILIFILVSFTGLRGDIDPDYSNYIDIFNGARNNINLGVEPAFFYFNKIIACLNLDFQWVIFLIALFSITLKINFFLNNSKNFAFSILIYYCSMFFLYDFIAIRQALAMAFFMTSLPYLMERKFIPYCFFIIFASLFHLSALVLLPLYFFIYYSCRKIFLYFILSLATLVSVLKIDIQLVSLVLGYLSLPGFALNKLDIYVQEDVFAALSFRQLLLGFIFVLFSSRQDDKIIKIFLNIYILGIIVGTLFNEIPQLSFRLKAYFLWTESILVVYYICKTFKNNDLLRFFVYLILAGLYMLSLYSYLGALSERQGNYIYPYKVFFE</sequence>
<protein>
    <submittedName>
        <fullName evidence="2">EpsG family protein</fullName>
    </submittedName>
</protein>
<dbReference type="RefSeq" id="WP_283266183.1">
    <property type="nucleotide sequence ID" value="NZ_CP125669.1"/>
</dbReference>
<dbReference type="EMBL" id="CP125669">
    <property type="protein sequence ID" value="WHP04495.1"/>
    <property type="molecule type" value="Genomic_DNA"/>
</dbReference>
<reference evidence="2 3" key="1">
    <citation type="submission" date="2023-05" db="EMBL/GenBank/DDBJ databases">
        <title>The complete genome of Acinetobacter sp. nov KCTC 92772.</title>
        <authorList>
            <person name="Zhou G."/>
        </authorList>
    </citation>
    <scope>NUCLEOTIDE SEQUENCE [LARGE SCALE GENOMIC DNA]</scope>
    <source>
        <strain evidence="2 3">KCTC 92772</strain>
    </source>
</reference>
<dbReference type="InterPro" id="IPR049458">
    <property type="entry name" value="EpsG-like"/>
</dbReference>
<gene>
    <name evidence="2" type="ORF">QLH32_10480</name>
</gene>
<keyword evidence="1" id="KW-0472">Membrane</keyword>
<feature type="transmembrane region" description="Helical" evidence="1">
    <location>
        <begin position="188"/>
        <end position="215"/>
    </location>
</feature>
<name>A0ABY8RZF2_9GAMM</name>
<feature type="transmembrane region" description="Helical" evidence="1">
    <location>
        <begin position="119"/>
        <end position="142"/>
    </location>
</feature>
<feature type="transmembrane region" description="Helical" evidence="1">
    <location>
        <begin position="235"/>
        <end position="254"/>
    </location>
</feature>
<evidence type="ECO:0000313" key="3">
    <source>
        <dbReference type="Proteomes" id="UP001229836"/>
    </source>
</evidence>
<feature type="transmembrane region" description="Helical" evidence="1">
    <location>
        <begin position="154"/>
        <end position="181"/>
    </location>
</feature>
<accession>A0ABY8RZF2</accession>
<feature type="transmembrane region" description="Helical" evidence="1">
    <location>
        <begin position="261"/>
        <end position="279"/>
    </location>
</feature>
<keyword evidence="1" id="KW-1133">Transmembrane helix</keyword>
<organism evidence="2 3">
    <name type="scientific">Acinetobacter corruptisaponis</name>
    <dbReference type="NCBI Taxonomy" id="3045147"/>
    <lineage>
        <taxon>Bacteria</taxon>
        <taxon>Pseudomonadati</taxon>
        <taxon>Pseudomonadota</taxon>
        <taxon>Gammaproteobacteria</taxon>
        <taxon>Moraxellales</taxon>
        <taxon>Moraxellaceae</taxon>
        <taxon>Acinetobacter</taxon>
    </lineage>
</organism>
<dbReference type="Proteomes" id="UP001229836">
    <property type="component" value="Chromosome"/>
</dbReference>
<feature type="transmembrane region" description="Helical" evidence="1">
    <location>
        <begin position="27"/>
        <end position="43"/>
    </location>
</feature>
<dbReference type="Pfam" id="PF14897">
    <property type="entry name" value="EpsG"/>
    <property type="match status" value="1"/>
</dbReference>
<feature type="transmembrane region" description="Helical" evidence="1">
    <location>
        <begin position="317"/>
        <end position="335"/>
    </location>
</feature>
<proteinExistence type="predicted"/>
<evidence type="ECO:0000256" key="1">
    <source>
        <dbReference type="SAM" id="Phobius"/>
    </source>
</evidence>
<feature type="transmembrane region" description="Helical" evidence="1">
    <location>
        <begin position="87"/>
        <end position="107"/>
    </location>
</feature>
<evidence type="ECO:0000313" key="2">
    <source>
        <dbReference type="EMBL" id="WHP04495.1"/>
    </source>
</evidence>
<keyword evidence="1" id="KW-0812">Transmembrane</keyword>
<keyword evidence="3" id="KW-1185">Reference proteome</keyword>